<evidence type="ECO:0000313" key="2">
    <source>
        <dbReference type="EMBL" id="AGG67980.1"/>
    </source>
</evidence>
<organism evidence="2 3">
    <name type="scientific">Corynebacterium callunae DSM 20147</name>
    <dbReference type="NCBI Taxonomy" id="1121353"/>
    <lineage>
        <taxon>Bacteria</taxon>
        <taxon>Bacillati</taxon>
        <taxon>Actinomycetota</taxon>
        <taxon>Actinomycetes</taxon>
        <taxon>Mycobacteriales</taxon>
        <taxon>Corynebacteriaceae</taxon>
        <taxon>Corynebacterium</taxon>
    </lineage>
</organism>
<proteinExistence type="predicted"/>
<keyword evidence="3" id="KW-1185">Reference proteome</keyword>
<dbReference type="STRING" id="1121353.H924_12805"/>
<protein>
    <submittedName>
        <fullName evidence="2">Uncharacterized protein</fullName>
    </submittedName>
</protein>
<gene>
    <name evidence="2" type="ORF">H924_12805</name>
</gene>
<feature type="region of interest" description="Disordered" evidence="1">
    <location>
        <begin position="38"/>
        <end position="62"/>
    </location>
</feature>
<accession>M1UHU4</accession>
<evidence type="ECO:0000313" key="3">
    <source>
        <dbReference type="Proteomes" id="UP000011760"/>
    </source>
</evidence>
<dbReference type="RefSeq" id="WP_015652402.1">
    <property type="nucleotide sequence ID" value="NC_020506.1"/>
</dbReference>
<dbReference type="PATRIC" id="fig|1121353.3.peg.2616"/>
<feature type="compositionally biased region" description="Low complexity" evidence="1">
    <location>
        <begin position="38"/>
        <end position="54"/>
    </location>
</feature>
<dbReference type="KEGG" id="ccn:H924_12805"/>
<evidence type="ECO:0000256" key="1">
    <source>
        <dbReference type="SAM" id="MobiDB-lite"/>
    </source>
</evidence>
<dbReference type="HOGENOM" id="CLU_2896421_0_0_11"/>
<dbReference type="EMBL" id="CP004354">
    <property type="protein sequence ID" value="AGG67980.1"/>
    <property type="molecule type" value="Genomic_DNA"/>
</dbReference>
<dbReference type="AlphaFoldDB" id="M1UHU4"/>
<reference evidence="2 3" key="1">
    <citation type="submission" date="2013-02" db="EMBL/GenBank/DDBJ databases">
        <title>The complete genome sequence of Corynebacterium callunae DSM 20147.</title>
        <authorList>
            <person name="Ruckert C."/>
            <person name="Albersmeier A."/>
            <person name="Kalinowski J."/>
        </authorList>
    </citation>
    <scope>NUCLEOTIDE SEQUENCE [LARGE SCALE GENOMIC DNA]</scope>
    <source>
        <strain evidence="2 3">DSM 20147</strain>
    </source>
</reference>
<name>M1UHU4_9CORY</name>
<sequence length="62" mass="7002">MFDQIQHFTEVAQQFQPSQWVQNFNPVPQVQEWFQQAAPVQQAAPAPHEAPAAQNLLSNLSS</sequence>
<dbReference type="Proteomes" id="UP000011760">
    <property type="component" value="Chromosome"/>
</dbReference>